<dbReference type="PROSITE" id="PS00903">
    <property type="entry name" value="CYT_DCMP_DEAMINASES_1"/>
    <property type="match status" value="1"/>
</dbReference>
<evidence type="ECO:0000313" key="6">
    <source>
        <dbReference type="EMBL" id="PQJ09642.1"/>
    </source>
</evidence>
<evidence type="ECO:0000256" key="4">
    <source>
        <dbReference type="ARBA" id="ARBA00022833"/>
    </source>
</evidence>
<dbReference type="RefSeq" id="WP_105040413.1">
    <property type="nucleotide sequence ID" value="NZ_PPSL01000005.1"/>
</dbReference>
<comment type="similarity">
    <text evidence="1">Belongs to the cytidine and deoxycytidylate deaminase family.</text>
</comment>
<dbReference type="Gene3D" id="3.40.140.10">
    <property type="entry name" value="Cytidine Deaminase, domain 2"/>
    <property type="match status" value="1"/>
</dbReference>
<keyword evidence="4" id="KW-0862">Zinc</keyword>
<dbReference type="PANTHER" id="PTHR11644">
    <property type="entry name" value="CYTIDINE DEAMINASE"/>
    <property type="match status" value="1"/>
</dbReference>
<dbReference type="GO" id="GO:0008270">
    <property type="term" value="F:zinc ion binding"/>
    <property type="evidence" value="ECO:0007669"/>
    <property type="project" value="InterPro"/>
</dbReference>
<keyword evidence="2" id="KW-0479">Metal-binding</keyword>
<dbReference type="OrthoDB" id="9795347at2"/>
<dbReference type="PROSITE" id="PS51747">
    <property type="entry name" value="CYT_DCMP_DEAMINASES_2"/>
    <property type="match status" value="1"/>
</dbReference>
<dbReference type="SUPFAM" id="SSF53927">
    <property type="entry name" value="Cytidine deaminase-like"/>
    <property type="match status" value="1"/>
</dbReference>
<dbReference type="InterPro" id="IPR016193">
    <property type="entry name" value="Cytidine_deaminase-like"/>
</dbReference>
<dbReference type="GO" id="GO:0004126">
    <property type="term" value="F:cytidine deaminase activity"/>
    <property type="evidence" value="ECO:0007669"/>
    <property type="project" value="UniProtKB-ARBA"/>
</dbReference>
<protein>
    <submittedName>
        <fullName evidence="6">Cytidine deaminase</fullName>
    </submittedName>
</protein>
<evidence type="ECO:0000256" key="1">
    <source>
        <dbReference type="ARBA" id="ARBA00006576"/>
    </source>
</evidence>
<evidence type="ECO:0000313" key="7">
    <source>
        <dbReference type="Proteomes" id="UP000239872"/>
    </source>
</evidence>
<dbReference type="Proteomes" id="UP000239872">
    <property type="component" value="Unassembled WGS sequence"/>
</dbReference>
<dbReference type="PANTHER" id="PTHR11644:SF2">
    <property type="entry name" value="CYTIDINE DEAMINASE"/>
    <property type="match status" value="1"/>
</dbReference>
<keyword evidence="7" id="KW-1185">Reference proteome</keyword>
<dbReference type="GO" id="GO:0055086">
    <property type="term" value="P:nucleobase-containing small molecule metabolic process"/>
    <property type="evidence" value="ECO:0007669"/>
    <property type="project" value="UniProtKB-ARBA"/>
</dbReference>
<dbReference type="Pfam" id="PF00383">
    <property type="entry name" value="dCMP_cyt_deam_1"/>
    <property type="match status" value="1"/>
</dbReference>
<evidence type="ECO:0000256" key="2">
    <source>
        <dbReference type="ARBA" id="ARBA00022723"/>
    </source>
</evidence>
<dbReference type="InterPro" id="IPR002125">
    <property type="entry name" value="CMP_dCMP_dom"/>
</dbReference>
<reference evidence="6 7" key="1">
    <citation type="submission" date="2018-01" db="EMBL/GenBank/DDBJ databases">
        <title>A novel member of the phylum Bacteroidetes isolated from glacier ice.</title>
        <authorList>
            <person name="Liu Q."/>
            <person name="Xin Y.-H."/>
        </authorList>
    </citation>
    <scope>NUCLEOTIDE SEQUENCE [LARGE SCALE GENOMIC DNA]</scope>
    <source>
        <strain evidence="6 7">RB1R16</strain>
    </source>
</reference>
<feature type="domain" description="CMP/dCMP-type deaminase" evidence="5">
    <location>
        <begin position="18"/>
        <end position="154"/>
    </location>
</feature>
<keyword evidence="3" id="KW-0378">Hydrolase</keyword>
<dbReference type="InterPro" id="IPR050202">
    <property type="entry name" value="Cyt/Deoxycyt_deaminase"/>
</dbReference>
<dbReference type="NCBIfam" id="NF004064">
    <property type="entry name" value="PRK05578.1"/>
    <property type="match status" value="1"/>
</dbReference>
<evidence type="ECO:0000256" key="3">
    <source>
        <dbReference type="ARBA" id="ARBA00022801"/>
    </source>
</evidence>
<dbReference type="GO" id="GO:0072527">
    <property type="term" value="P:pyrimidine-containing compound metabolic process"/>
    <property type="evidence" value="ECO:0007669"/>
    <property type="project" value="UniProtKB-ARBA"/>
</dbReference>
<gene>
    <name evidence="6" type="ORF">CJD36_017045</name>
</gene>
<organism evidence="6 7">
    <name type="scientific">Flavipsychrobacter stenotrophus</name>
    <dbReference type="NCBI Taxonomy" id="2077091"/>
    <lineage>
        <taxon>Bacteria</taxon>
        <taxon>Pseudomonadati</taxon>
        <taxon>Bacteroidota</taxon>
        <taxon>Chitinophagia</taxon>
        <taxon>Chitinophagales</taxon>
        <taxon>Chitinophagaceae</taxon>
        <taxon>Flavipsychrobacter</taxon>
    </lineage>
</organism>
<dbReference type="GO" id="GO:0042802">
    <property type="term" value="F:identical protein binding"/>
    <property type="evidence" value="ECO:0007669"/>
    <property type="project" value="UniProtKB-ARBA"/>
</dbReference>
<accession>A0A2S7SRU9</accession>
<dbReference type="GO" id="GO:0005829">
    <property type="term" value="C:cytosol"/>
    <property type="evidence" value="ECO:0007669"/>
    <property type="project" value="TreeGrafter"/>
</dbReference>
<proteinExistence type="inferred from homology"/>
<dbReference type="InterPro" id="IPR016192">
    <property type="entry name" value="APOBEC/CMP_deaminase_Zn-bd"/>
</dbReference>
<comment type="caution">
    <text evidence="6">The sequence shown here is derived from an EMBL/GenBank/DDBJ whole genome shotgun (WGS) entry which is preliminary data.</text>
</comment>
<sequence length="159" mass="17265">MENFSFPFQQTSGITLPAHIQQLIEAANKATHFAYAPYSQFRVGAAALLADGSIKTGSNHENASYPAGICAERGLLSGINPLDKQQQILAMAVCYTSNTDNTTPLSPCGICRQTILEMQLAQDAPIAMYMCSPDGQVIYVEDAAHLLPFYFSSKNLKNK</sequence>
<dbReference type="EMBL" id="PPSL01000005">
    <property type="protein sequence ID" value="PQJ09642.1"/>
    <property type="molecule type" value="Genomic_DNA"/>
</dbReference>
<name>A0A2S7SRU9_9BACT</name>
<dbReference type="CDD" id="cd01283">
    <property type="entry name" value="cytidine_deaminase"/>
    <property type="match status" value="1"/>
</dbReference>
<evidence type="ECO:0000259" key="5">
    <source>
        <dbReference type="PROSITE" id="PS51747"/>
    </source>
</evidence>
<dbReference type="AlphaFoldDB" id="A0A2S7SRU9"/>